<keyword evidence="2" id="KW-1185">Reference proteome</keyword>
<evidence type="ECO:0000313" key="2">
    <source>
        <dbReference type="Proteomes" id="UP001218188"/>
    </source>
</evidence>
<accession>A0AAD6SGH6</accession>
<dbReference type="Proteomes" id="UP001218188">
    <property type="component" value="Unassembled WGS sequence"/>
</dbReference>
<proteinExistence type="predicted"/>
<gene>
    <name evidence="1" type="ORF">C8F04DRAFT_1189366</name>
</gene>
<organism evidence="1 2">
    <name type="scientific">Mycena alexandri</name>
    <dbReference type="NCBI Taxonomy" id="1745969"/>
    <lineage>
        <taxon>Eukaryota</taxon>
        <taxon>Fungi</taxon>
        <taxon>Dikarya</taxon>
        <taxon>Basidiomycota</taxon>
        <taxon>Agaricomycotina</taxon>
        <taxon>Agaricomycetes</taxon>
        <taxon>Agaricomycetidae</taxon>
        <taxon>Agaricales</taxon>
        <taxon>Marasmiineae</taxon>
        <taxon>Mycenaceae</taxon>
        <taxon>Mycena</taxon>
    </lineage>
</organism>
<protein>
    <submittedName>
        <fullName evidence="1">Uncharacterized protein</fullName>
    </submittedName>
</protein>
<dbReference type="EMBL" id="JARJCM010000122">
    <property type="protein sequence ID" value="KAJ7027559.1"/>
    <property type="molecule type" value="Genomic_DNA"/>
</dbReference>
<dbReference type="AlphaFoldDB" id="A0AAD6SGH6"/>
<sequence>MELSGAQAAWLAREAAMRAAADLASIFAFTGRATTRPHSPTPMLPRALPGTVFRALVAGRLAPSPQERLPPPVWMWLASTDGASCSRCHGVFAPNIRARSAWLCLTKDLRLNSVRLRKRERHPGARHKHVVHVAASEEREGAGASALVEETHLVLNAGGNTTHVDGGADVRGTKRLLEPTKARTTASGVEQNESTNLEGKFKYSRRIKPRKDAVNKFYGAKETQAYLPPRSLQLRRARGLGDAQGLLIVYPVVIVTSHGSLCRVESGGEGGITVDASVGGCTRDWAPCLDLGVAFITPIYDMAAGWGPDFGWGSAGSSRSGCNGEASSGKMRGEGGGGQGCWLADSPSAMSGLVRGRVFYIVVTIVFGRGGSTELRSHVESGGFEQKSDHGHVPVKFEVDSGIQEQEVKTPSRYMKGETQKKWRLSGGEGNVGYVTPVPDR</sequence>
<evidence type="ECO:0000313" key="1">
    <source>
        <dbReference type="EMBL" id="KAJ7027559.1"/>
    </source>
</evidence>
<reference evidence="1" key="1">
    <citation type="submission" date="2023-03" db="EMBL/GenBank/DDBJ databases">
        <title>Massive genome expansion in bonnet fungi (Mycena s.s.) driven by repeated elements and novel gene families across ecological guilds.</title>
        <authorList>
            <consortium name="Lawrence Berkeley National Laboratory"/>
            <person name="Harder C.B."/>
            <person name="Miyauchi S."/>
            <person name="Viragh M."/>
            <person name="Kuo A."/>
            <person name="Thoen E."/>
            <person name="Andreopoulos B."/>
            <person name="Lu D."/>
            <person name="Skrede I."/>
            <person name="Drula E."/>
            <person name="Henrissat B."/>
            <person name="Morin E."/>
            <person name="Kohler A."/>
            <person name="Barry K."/>
            <person name="LaButti K."/>
            <person name="Morin E."/>
            <person name="Salamov A."/>
            <person name="Lipzen A."/>
            <person name="Mereny Z."/>
            <person name="Hegedus B."/>
            <person name="Baldrian P."/>
            <person name="Stursova M."/>
            <person name="Weitz H."/>
            <person name="Taylor A."/>
            <person name="Grigoriev I.V."/>
            <person name="Nagy L.G."/>
            <person name="Martin F."/>
            <person name="Kauserud H."/>
        </authorList>
    </citation>
    <scope>NUCLEOTIDE SEQUENCE</scope>
    <source>
        <strain evidence="1">CBHHK200</strain>
    </source>
</reference>
<name>A0AAD6SGH6_9AGAR</name>
<comment type="caution">
    <text evidence="1">The sequence shown here is derived from an EMBL/GenBank/DDBJ whole genome shotgun (WGS) entry which is preliminary data.</text>
</comment>